<name>M5RHD3_9BACT</name>
<keyword evidence="2" id="KW-1185">Reference proteome</keyword>
<sequence length="100" mass="11276">MNAVFHGSFLSSCGVERTGLVQYRERESYAIGPALFKGLCRPATLVLPRNTGFVRDCGLYWAHSHWTQADGRISLRDSCLPAHYSEVDVISTHKLLRFHP</sequence>
<reference evidence="1 2" key="1">
    <citation type="journal article" date="2013" name="Mar. Genomics">
        <title>Expression of sulfatases in Rhodopirellula baltica and the diversity of sulfatases in the genus Rhodopirellula.</title>
        <authorList>
            <person name="Wegner C.E."/>
            <person name="Richter-Heitmann T."/>
            <person name="Klindworth A."/>
            <person name="Klockow C."/>
            <person name="Richter M."/>
            <person name="Achstetter T."/>
            <person name="Glockner F.O."/>
            <person name="Harder J."/>
        </authorList>
    </citation>
    <scope>NUCLEOTIDE SEQUENCE [LARGE SCALE GENOMIC DNA]</scope>
    <source>
        <strain evidence="1 2">SM1</strain>
    </source>
</reference>
<dbReference type="PATRIC" id="fig|1265738.3.peg.4342"/>
<gene>
    <name evidence="1" type="ORF">RMSM_04331</name>
</gene>
<proteinExistence type="predicted"/>
<evidence type="ECO:0000313" key="1">
    <source>
        <dbReference type="EMBL" id="EMI18745.1"/>
    </source>
</evidence>
<dbReference type="Proteomes" id="UP000011991">
    <property type="component" value="Unassembled WGS sequence"/>
</dbReference>
<dbReference type="AlphaFoldDB" id="M5RHD3"/>
<accession>M5RHD3</accession>
<dbReference type="EMBL" id="ANOG01000619">
    <property type="protein sequence ID" value="EMI18745.1"/>
    <property type="molecule type" value="Genomic_DNA"/>
</dbReference>
<protein>
    <submittedName>
        <fullName evidence="1">Uncharacterized protein</fullName>
    </submittedName>
</protein>
<organism evidence="1 2">
    <name type="scientific">Rhodopirellula maiorica SM1</name>
    <dbReference type="NCBI Taxonomy" id="1265738"/>
    <lineage>
        <taxon>Bacteria</taxon>
        <taxon>Pseudomonadati</taxon>
        <taxon>Planctomycetota</taxon>
        <taxon>Planctomycetia</taxon>
        <taxon>Pirellulales</taxon>
        <taxon>Pirellulaceae</taxon>
        <taxon>Novipirellula</taxon>
    </lineage>
</organism>
<evidence type="ECO:0000313" key="2">
    <source>
        <dbReference type="Proteomes" id="UP000011991"/>
    </source>
</evidence>
<comment type="caution">
    <text evidence="1">The sequence shown here is derived from an EMBL/GenBank/DDBJ whole genome shotgun (WGS) entry which is preliminary data.</text>
</comment>